<keyword evidence="2" id="KW-1185">Reference proteome</keyword>
<protein>
    <submittedName>
        <fullName evidence="1">Uncharacterized protein</fullName>
    </submittedName>
</protein>
<evidence type="ECO:0000313" key="2">
    <source>
        <dbReference type="Proteomes" id="UP001174909"/>
    </source>
</evidence>
<evidence type="ECO:0000313" key="1">
    <source>
        <dbReference type="EMBL" id="CAI8020409.1"/>
    </source>
</evidence>
<name>A0AA35WH64_GEOBA</name>
<gene>
    <name evidence="1" type="ORF">GBAR_LOCUS12214</name>
</gene>
<feature type="non-terminal residue" evidence="1">
    <location>
        <position position="1"/>
    </location>
</feature>
<accession>A0AA35WH64</accession>
<reference evidence="1" key="1">
    <citation type="submission" date="2023-03" db="EMBL/GenBank/DDBJ databases">
        <authorList>
            <person name="Steffen K."/>
            <person name="Cardenas P."/>
        </authorList>
    </citation>
    <scope>NUCLEOTIDE SEQUENCE</scope>
</reference>
<proteinExistence type="predicted"/>
<sequence>QYWSMGPSPSLYPGL</sequence>
<dbReference type="EMBL" id="CASHTH010001827">
    <property type="protein sequence ID" value="CAI8020409.1"/>
    <property type="molecule type" value="Genomic_DNA"/>
</dbReference>
<comment type="caution">
    <text evidence="1">The sequence shown here is derived from an EMBL/GenBank/DDBJ whole genome shotgun (WGS) entry which is preliminary data.</text>
</comment>
<organism evidence="1 2">
    <name type="scientific">Geodia barretti</name>
    <name type="common">Barrett's horny sponge</name>
    <dbReference type="NCBI Taxonomy" id="519541"/>
    <lineage>
        <taxon>Eukaryota</taxon>
        <taxon>Metazoa</taxon>
        <taxon>Porifera</taxon>
        <taxon>Demospongiae</taxon>
        <taxon>Heteroscleromorpha</taxon>
        <taxon>Tetractinellida</taxon>
        <taxon>Astrophorina</taxon>
        <taxon>Geodiidae</taxon>
        <taxon>Geodia</taxon>
    </lineage>
</organism>
<dbReference type="Proteomes" id="UP001174909">
    <property type="component" value="Unassembled WGS sequence"/>
</dbReference>